<dbReference type="PANTHER" id="PTHR30032:SF8">
    <property type="entry name" value="GERMINATION-SPECIFIC N-ACETYLMURAMOYL-L-ALANINE AMIDASE"/>
    <property type="match status" value="1"/>
</dbReference>
<sequence length="1108" mass="119917">MQINYTKSMKRAFILSLVLTASLQAAPTKAAAGQVTSIGGADCYETAAKVATANWTSATDVVLVCGEGYADAVSATVLAKQLNAPILLTTTESLHANARAALDTLKPQNIYIIGGNASISQSVRTNLKNENYNLIELSGKNRYETNIAVANQLVKLGVSADSVMLVSGDGFADVLSATPVAAAKGQILLLGNNSTSSMEPVLDFVKTNNSNVTVVGTNNAIKDDIYKALGAVKRINGGANRFETNINVLNEFKDDLKTDKLFIANASGGRYTDALIASSLAGKWSTPLVLVDDETSDSTSKAIDYIKGKISSSTDLSAIGETGVISDTIVSRINSSISSSVENNYSPTVKSVSTNGLNQIKVEFNTPVDESSAEQIQNYSIEGSSLGSNSETESSANLQEDGKTVLITFAHPFQQYKTVNFMVKNSILDLSLKNTISKYEQKITFSDISAPSLESITPVGGNKLVLKFSEPIRMTISNLSSMKINRQSIANYGLNSAQTVFDNKSGDWSDKVELYFDSSLPVGSNVFTMPNGDLGKKFDNAAGFPILGSSNNFTINSISGVPKVTNVTTDNAKTIFITYDRSMDRQTALQCSNYKLNGSVVSVSSSNISFVEGSNDCIVKIKRLDYILKDGSNHLEINNNITDTYGNSIKTSSLDFIYGDDSLKPQITSASVRDGKTLRIKFNKDVQDYYATNKANYKISDSDGKDISYRISSINKVYDSNGGNNNIYDITFKDADALKGYKYTLTVSNILDTGTNPNVMDTYTGVVTGLDKQLPDVTSIVKSTNDEQEVVVFFNRSMDESSITDTSNYFYQDGSGNTQRLPRTATVSAGIDGRYAIIDFPTSCKIRTGSDDRYVIKLGVQNIKDKDGRIMTNMSYSGEISTDYYNGPKLIDNTARLYYSGNDIKVRFSLTSPLDILNLSDFKVAGETPDSAITDSNDVILTYRAGVNDNEKITSIQSEGTSTTLSISNTKSVDAAGRKLGSSSDVVLLPPITHQDSWIAHSSGGGYNTVTITFDQYIDDTIKSSYNDDFIFTNETTGQKLKVSYVTVSNQNVIFNFDNGTMKLGDNISVHANSDTSLINIRDKDHVGDYEIYSPTLDDINGKTIVVR</sequence>
<dbReference type="Gene3D" id="3.40.50.12090">
    <property type="match status" value="2"/>
</dbReference>
<accession>A0A161X7R1</accession>
<evidence type="ECO:0000313" key="3">
    <source>
        <dbReference type="EMBL" id="KZL90186.1"/>
    </source>
</evidence>
<reference evidence="3 4" key="1">
    <citation type="submission" date="2016-04" db="EMBL/GenBank/DDBJ databases">
        <title>Genome sequence of Clostridium magnum DSM 2767.</title>
        <authorList>
            <person name="Poehlein A."/>
            <person name="Uhlig R."/>
            <person name="Fischer R."/>
            <person name="Bahl H."/>
            <person name="Daniel R."/>
        </authorList>
    </citation>
    <scope>NUCLEOTIDE SEQUENCE [LARGE SCALE GENOMIC DNA]</scope>
    <source>
        <strain evidence="3 4">DSM 2767</strain>
    </source>
</reference>
<dbReference type="GO" id="GO:0008745">
    <property type="term" value="F:N-acetylmuramoyl-L-alanine amidase activity"/>
    <property type="evidence" value="ECO:0007669"/>
    <property type="project" value="UniProtKB-EC"/>
</dbReference>
<evidence type="ECO:0000313" key="4">
    <source>
        <dbReference type="Proteomes" id="UP000076603"/>
    </source>
</evidence>
<dbReference type="Pfam" id="PF04122">
    <property type="entry name" value="CW_binding_2"/>
    <property type="match status" value="3"/>
</dbReference>
<comment type="caution">
    <text evidence="3">The sequence shown here is derived from an EMBL/GenBank/DDBJ whole genome shotgun (WGS) entry which is preliminary data.</text>
</comment>
<feature type="chain" id="PRO_5038857342" evidence="2">
    <location>
        <begin position="26"/>
        <end position="1108"/>
    </location>
</feature>
<proteinExistence type="predicted"/>
<protein>
    <submittedName>
        <fullName evidence="3">N-acetylmuramoyl-L-alanine amidase LytC</fullName>
        <ecNumber evidence="3">3.5.1.28</ecNumber>
    </submittedName>
</protein>
<evidence type="ECO:0000256" key="1">
    <source>
        <dbReference type="ARBA" id="ARBA00022729"/>
    </source>
</evidence>
<keyword evidence="1 2" id="KW-0732">Signal</keyword>
<dbReference type="AlphaFoldDB" id="A0A161X7R1"/>
<dbReference type="PATRIC" id="fig|1121326.3.peg.4739"/>
<name>A0A161X7R1_9CLOT</name>
<dbReference type="RefSeq" id="WP_066627723.1">
    <property type="nucleotide sequence ID" value="NZ_FQXL01000006.1"/>
</dbReference>
<evidence type="ECO:0000256" key="2">
    <source>
        <dbReference type="SAM" id="SignalP"/>
    </source>
</evidence>
<dbReference type="InterPro" id="IPR051922">
    <property type="entry name" value="Bact_Sporulation_Assoc"/>
</dbReference>
<dbReference type="EMBL" id="LWAE01000006">
    <property type="protein sequence ID" value="KZL90186.1"/>
    <property type="molecule type" value="Genomic_DNA"/>
</dbReference>
<dbReference type="Proteomes" id="UP000076603">
    <property type="component" value="Unassembled WGS sequence"/>
</dbReference>
<dbReference type="Gene3D" id="2.60.40.1220">
    <property type="match status" value="4"/>
</dbReference>
<organism evidence="3 4">
    <name type="scientific">Clostridium magnum DSM 2767</name>
    <dbReference type="NCBI Taxonomy" id="1121326"/>
    <lineage>
        <taxon>Bacteria</taxon>
        <taxon>Bacillati</taxon>
        <taxon>Bacillota</taxon>
        <taxon>Clostridia</taxon>
        <taxon>Eubacteriales</taxon>
        <taxon>Clostridiaceae</taxon>
        <taxon>Clostridium</taxon>
    </lineage>
</organism>
<dbReference type="InterPro" id="IPR007253">
    <property type="entry name" value="Cell_wall-bd_2"/>
</dbReference>
<dbReference type="PANTHER" id="PTHR30032">
    <property type="entry name" value="N-ACETYLMURAMOYL-L-ALANINE AMIDASE-RELATED"/>
    <property type="match status" value="1"/>
</dbReference>
<dbReference type="OrthoDB" id="2077808at2"/>
<keyword evidence="4" id="KW-1185">Reference proteome</keyword>
<feature type="signal peptide" evidence="2">
    <location>
        <begin position="1"/>
        <end position="25"/>
    </location>
</feature>
<gene>
    <name evidence="3" type="primary">lytC_31</name>
    <name evidence="3" type="ORF">CLMAG_46800</name>
</gene>
<dbReference type="EC" id="3.5.1.28" evidence="3"/>
<dbReference type="STRING" id="1121326.CLMAG_46800"/>
<dbReference type="InterPro" id="IPR014755">
    <property type="entry name" value="Cu-Rt/internalin_Ig-like"/>
</dbReference>
<keyword evidence="3" id="KW-0378">Hydrolase</keyword>